<accession>M0CWI5</accession>
<evidence type="ECO:0000313" key="3">
    <source>
        <dbReference type="EMBL" id="ELZ26817.1"/>
    </source>
</evidence>
<proteinExistence type="predicted"/>
<evidence type="ECO:0000256" key="1">
    <source>
        <dbReference type="SAM" id="MobiDB-lite"/>
    </source>
</evidence>
<dbReference type="InterPro" id="IPR011047">
    <property type="entry name" value="Quinoprotein_ADH-like_sf"/>
</dbReference>
<feature type="region of interest" description="Disordered" evidence="1">
    <location>
        <begin position="19"/>
        <end position="90"/>
    </location>
</feature>
<dbReference type="InterPro" id="IPR018391">
    <property type="entry name" value="PQQ_b-propeller_rpt"/>
</dbReference>
<evidence type="ECO:0000259" key="2">
    <source>
        <dbReference type="Pfam" id="PF13360"/>
    </source>
</evidence>
<dbReference type="InterPro" id="IPR002372">
    <property type="entry name" value="PQQ_rpt_dom"/>
</dbReference>
<dbReference type="GO" id="GO:0004674">
    <property type="term" value="F:protein serine/threonine kinase activity"/>
    <property type="evidence" value="ECO:0007669"/>
    <property type="project" value="UniProtKB-KW"/>
</dbReference>
<dbReference type="eggNOG" id="arCOG02556">
    <property type="taxonomic scope" value="Archaea"/>
</dbReference>
<keyword evidence="4" id="KW-1185">Reference proteome</keyword>
<gene>
    <name evidence="3" type="ORF">C475_07781</name>
</gene>
<feature type="domain" description="Pyrrolo-quinoline quinone repeat" evidence="2">
    <location>
        <begin position="118"/>
        <end position="315"/>
    </location>
</feature>
<dbReference type="STRING" id="797114.C475_07781"/>
<dbReference type="PROSITE" id="PS51257">
    <property type="entry name" value="PROKAR_LIPOPROTEIN"/>
    <property type="match status" value="1"/>
</dbReference>
<keyword evidence="3" id="KW-0808">Transferase</keyword>
<dbReference type="OrthoDB" id="136681at2157"/>
<reference evidence="3 4" key="1">
    <citation type="journal article" date="2014" name="PLoS Genet.">
        <title>Phylogenetically driven sequencing of extremely halophilic archaea reveals strategies for static and dynamic osmo-response.</title>
        <authorList>
            <person name="Becker E.A."/>
            <person name="Seitzer P.M."/>
            <person name="Tritt A."/>
            <person name="Larsen D."/>
            <person name="Krusor M."/>
            <person name="Yao A.I."/>
            <person name="Wu D."/>
            <person name="Madern D."/>
            <person name="Eisen J.A."/>
            <person name="Darling A.E."/>
            <person name="Facciotti M.T."/>
        </authorList>
    </citation>
    <scope>NUCLEOTIDE SEQUENCE [LARGE SCALE GENOMIC DNA]</scope>
    <source>
        <strain evidence="3 4">2-9-1</strain>
    </source>
</reference>
<feature type="compositionally biased region" description="Low complexity" evidence="1">
    <location>
        <begin position="29"/>
        <end position="85"/>
    </location>
</feature>
<dbReference type="PATRIC" id="fig|797114.5.peg.1586"/>
<dbReference type="PROSITE" id="PS51318">
    <property type="entry name" value="TAT"/>
    <property type="match status" value="1"/>
</dbReference>
<dbReference type="RefSeq" id="WP_006883232.1">
    <property type="nucleotide sequence ID" value="NZ_AOIU01000018.1"/>
</dbReference>
<comment type="caution">
    <text evidence="3">The sequence shown here is derived from an EMBL/GenBank/DDBJ whole genome shotgun (WGS) entry which is preliminary data.</text>
</comment>
<organism evidence="3 4">
    <name type="scientific">Halosimplex carlsbadense 2-9-1</name>
    <dbReference type="NCBI Taxonomy" id="797114"/>
    <lineage>
        <taxon>Archaea</taxon>
        <taxon>Methanobacteriati</taxon>
        <taxon>Methanobacteriota</taxon>
        <taxon>Stenosarchaea group</taxon>
        <taxon>Halobacteria</taxon>
        <taxon>Halobacteriales</taxon>
        <taxon>Haloarculaceae</taxon>
        <taxon>Halosimplex</taxon>
    </lineage>
</organism>
<dbReference type="Gene3D" id="2.40.128.630">
    <property type="match status" value="1"/>
</dbReference>
<dbReference type="SMART" id="SM00564">
    <property type="entry name" value="PQQ"/>
    <property type="match status" value="7"/>
</dbReference>
<protein>
    <submittedName>
        <fullName evidence="3">Serine/threonine protein kinase</fullName>
    </submittedName>
</protein>
<evidence type="ECO:0000313" key="4">
    <source>
        <dbReference type="Proteomes" id="UP000011626"/>
    </source>
</evidence>
<keyword evidence="3" id="KW-0418">Kinase</keyword>
<dbReference type="Proteomes" id="UP000011626">
    <property type="component" value="Unassembled WGS sequence"/>
</dbReference>
<dbReference type="Pfam" id="PF13360">
    <property type="entry name" value="PQQ_2"/>
    <property type="match status" value="1"/>
</dbReference>
<dbReference type="PANTHER" id="PTHR34512:SF30">
    <property type="entry name" value="OUTER MEMBRANE PROTEIN ASSEMBLY FACTOR BAMB"/>
    <property type="match status" value="1"/>
</dbReference>
<dbReference type="PANTHER" id="PTHR34512">
    <property type="entry name" value="CELL SURFACE PROTEIN"/>
    <property type="match status" value="1"/>
</dbReference>
<dbReference type="InterPro" id="IPR015943">
    <property type="entry name" value="WD40/YVTN_repeat-like_dom_sf"/>
</dbReference>
<dbReference type="SUPFAM" id="SSF50998">
    <property type="entry name" value="Quinoprotein alcohol dehydrogenase-like"/>
    <property type="match status" value="2"/>
</dbReference>
<sequence>MARNRASRRQFLATVLGASAAGLSGCGSDGDATTTPGDAGTETPTDTPTDAPTAATPTDTAEPTDTPTATPTDTPEPTATATPDASSLASWPTVMRNDERWGHHSAAIGPHESVTVDWRTEFDQDAVNATPVLADGTLYIGAGGSGDDDGSFHALNPVTGETKWSKDTTAPVTSAAAVDRGFVYVGTTNGVFYALNTDDGSVFWEWDPGSTEDYTAPAVVDRGVYVGSTSSRFYKFDALDGGLEWDQNTYGAITAPPVYADGTVYATSADHELYAVSASGGLEWTTDLGASANGVAHRDRRLFVTSENNRITQVNVRGSTGWEVSRGDAFAATPAVTENRVFAGTRGGTLFAFDVSDGRELWRVTEPSGGVTAPPVVADGTVYVGARDGTVYAVTADTGDLEWSFATSNNIEEAAPILAGGRVYIGSQDGTLYALSE</sequence>
<dbReference type="AlphaFoldDB" id="M0CWI5"/>
<dbReference type="InterPro" id="IPR006311">
    <property type="entry name" value="TAT_signal"/>
</dbReference>
<name>M0CWI5_9EURY</name>
<dbReference type="Gene3D" id="2.130.10.10">
    <property type="entry name" value="YVTN repeat-like/Quinoprotein amine dehydrogenase"/>
    <property type="match status" value="1"/>
</dbReference>
<dbReference type="Gene3D" id="2.40.10.480">
    <property type="match status" value="1"/>
</dbReference>
<dbReference type="EMBL" id="AOIU01000018">
    <property type="protein sequence ID" value="ELZ26817.1"/>
    <property type="molecule type" value="Genomic_DNA"/>
</dbReference>
<keyword evidence="3" id="KW-0723">Serine/threonine-protein kinase</keyword>